<keyword evidence="2" id="KW-1185">Reference proteome</keyword>
<organism evidence="1 2">
    <name type="scientific">Nonomuraea insulae</name>
    <dbReference type="NCBI Taxonomy" id="1616787"/>
    <lineage>
        <taxon>Bacteria</taxon>
        <taxon>Bacillati</taxon>
        <taxon>Actinomycetota</taxon>
        <taxon>Actinomycetes</taxon>
        <taxon>Streptosporangiales</taxon>
        <taxon>Streptosporangiaceae</taxon>
        <taxon>Nonomuraea</taxon>
    </lineage>
</organism>
<evidence type="ECO:0000313" key="2">
    <source>
        <dbReference type="Proteomes" id="UP001596058"/>
    </source>
</evidence>
<comment type="caution">
    <text evidence="1">The sequence shown here is derived from an EMBL/GenBank/DDBJ whole genome shotgun (WGS) entry which is preliminary data.</text>
</comment>
<dbReference type="InterPro" id="IPR015942">
    <property type="entry name" value="Asp/Glu/hydantoin_racemase"/>
</dbReference>
<dbReference type="Proteomes" id="UP001596058">
    <property type="component" value="Unassembled WGS sequence"/>
</dbReference>
<dbReference type="EMBL" id="JBHSPA010000013">
    <property type="protein sequence ID" value="MFC5824121.1"/>
    <property type="molecule type" value="Genomic_DNA"/>
</dbReference>
<dbReference type="Pfam" id="PF01177">
    <property type="entry name" value="Asp_Glu_race"/>
    <property type="match status" value="1"/>
</dbReference>
<sequence length="220" mass="22514">MSVLGVVRVITSDDPAFVGAHGRWIEQRYGLRTRSACIPGQQYGVHDDESFARAVPKIVKVAEELAAEGASCVLISCAADPALAETRAAVPIPVVGAGSSGAATALALGGRVGVLGLNDEAPEAVRAVLGDRLAASLRPEGVRRTTDLLEPGAADRSVAAARRLVEAGAEAVLFACTGLTTIGLAPRITKELGVPAVDAVLAAGLMASYAMHDKERAVNI</sequence>
<protein>
    <submittedName>
        <fullName evidence="1">Aspartate/glutamate racemase family protein</fullName>
    </submittedName>
</protein>
<dbReference type="RefSeq" id="WP_379513651.1">
    <property type="nucleotide sequence ID" value="NZ_JBHSPA010000013.1"/>
</dbReference>
<accession>A0ABW1CHB3</accession>
<name>A0ABW1CHB3_9ACTN</name>
<dbReference type="Gene3D" id="3.40.50.1860">
    <property type="match status" value="1"/>
</dbReference>
<reference evidence="2" key="1">
    <citation type="journal article" date="2019" name="Int. J. Syst. Evol. Microbiol.">
        <title>The Global Catalogue of Microorganisms (GCM) 10K type strain sequencing project: providing services to taxonomists for standard genome sequencing and annotation.</title>
        <authorList>
            <consortium name="The Broad Institute Genomics Platform"/>
            <consortium name="The Broad Institute Genome Sequencing Center for Infectious Disease"/>
            <person name="Wu L."/>
            <person name="Ma J."/>
        </authorList>
    </citation>
    <scope>NUCLEOTIDE SEQUENCE [LARGE SCALE GENOMIC DNA]</scope>
    <source>
        <strain evidence="2">CCUG 53903</strain>
    </source>
</reference>
<dbReference type="InterPro" id="IPR001920">
    <property type="entry name" value="Asp/Glu_race"/>
</dbReference>
<evidence type="ECO:0000313" key="1">
    <source>
        <dbReference type="EMBL" id="MFC5824121.1"/>
    </source>
</evidence>
<proteinExistence type="predicted"/>
<gene>
    <name evidence="1" type="ORF">ACFPZ3_09695</name>
</gene>